<comment type="caution">
    <text evidence="1">The sequence shown here is derived from an EMBL/GenBank/DDBJ whole genome shotgun (WGS) entry which is preliminary data.</text>
</comment>
<evidence type="ECO:0000313" key="2">
    <source>
        <dbReference type="Proteomes" id="UP001381693"/>
    </source>
</evidence>
<gene>
    <name evidence="1" type="ORF">SK128_028602</name>
</gene>
<keyword evidence="2" id="KW-1185">Reference proteome</keyword>
<name>A0AAN9FTM8_HALRR</name>
<accession>A0AAN9FTM8</accession>
<protein>
    <submittedName>
        <fullName evidence="1">Uncharacterized protein</fullName>
    </submittedName>
</protein>
<proteinExistence type="predicted"/>
<evidence type="ECO:0000313" key="1">
    <source>
        <dbReference type="EMBL" id="KAK7086282.1"/>
    </source>
</evidence>
<sequence length="64" mass="6917">MSQGSFWAVVSNRSRFEPGKPGSPCVRGGVQYATTAHRSLLPVSVRASGSESDVSSTQKEEWFV</sequence>
<dbReference type="Proteomes" id="UP001381693">
    <property type="component" value="Unassembled WGS sequence"/>
</dbReference>
<dbReference type="EMBL" id="JAXCGZ010000263">
    <property type="protein sequence ID" value="KAK7086282.1"/>
    <property type="molecule type" value="Genomic_DNA"/>
</dbReference>
<organism evidence="1 2">
    <name type="scientific">Halocaridina rubra</name>
    <name type="common">Hawaiian red shrimp</name>
    <dbReference type="NCBI Taxonomy" id="373956"/>
    <lineage>
        <taxon>Eukaryota</taxon>
        <taxon>Metazoa</taxon>
        <taxon>Ecdysozoa</taxon>
        <taxon>Arthropoda</taxon>
        <taxon>Crustacea</taxon>
        <taxon>Multicrustacea</taxon>
        <taxon>Malacostraca</taxon>
        <taxon>Eumalacostraca</taxon>
        <taxon>Eucarida</taxon>
        <taxon>Decapoda</taxon>
        <taxon>Pleocyemata</taxon>
        <taxon>Caridea</taxon>
        <taxon>Atyoidea</taxon>
        <taxon>Atyidae</taxon>
        <taxon>Halocaridina</taxon>
    </lineage>
</organism>
<reference evidence="1 2" key="1">
    <citation type="submission" date="2023-11" db="EMBL/GenBank/DDBJ databases">
        <title>Halocaridina rubra genome assembly.</title>
        <authorList>
            <person name="Smith C."/>
        </authorList>
    </citation>
    <scope>NUCLEOTIDE SEQUENCE [LARGE SCALE GENOMIC DNA]</scope>
    <source>
        <strain evidence="1">EP-1</strain>
        <tissue evidence="1">Whole</tissue>
    </source>
</reference>
<dbReference type="AlphaFoldDB" id="A0AAN9FTM8"/>